<comment type="similarity">
    <text evidence="1">Belongs to the PPR family. P subfamily.</text>
</comment>
<evidence type="ECO:0008006" key="6">
    <source>
        <dbReference type="Google" id="ProtNLM"/>
    </source>
</evidence>
<dbReference type="PANTHER" id="PTHR47447">
    <property type="entry name" value="OS03G0856100 PROTEIN"/>
    <property type="match status" value="1"/>
</dbReference>
<sequence length="1060" mass="119942">MKRRDLIKLLSHLNPYLSSRKSKPLYLSSLRSQSYKLSSQNPKIQRQNSTFITTRFSSTSPSDNLEGLVDPNDPFLQVESRVEAFSREEFAILRDSLLSPSEDRQRFDLGKCSNEATLIANVILNNNDGFGNQTLKLLREHREKLNPNLVVEVLNIVKIPELCVNFFIWAGRQIGYYHTLPVYNALLEILESSSNNSIDRVPEKFLREIMDDDKQVLGKLLNVLIRKCCQNGLWNAALEELGRLKDFGYKPSRLTYNALVQVFLRAERIDSAYLVHREMTTTGYRMDEFTLGCFAHSLCKSGKWREALSLLEKEEFVPDTVLYTKMISGLCEASLFEEAMDFLTRMRASSCLPNVLTYRILLCGCLNKEKLGRCKRILSMMITEGCYPSPRIFNSLVHAYCRSGDYAYAYKLLKKMVQCGCQPGYVVYNILIGGICSSEEPGKDLLDLAEKAYGEMLEAGVVLNKVNISNFSRCLCGIGKFEKAYNVIREMMSKGFIPDTSTYSKVIGYLCNASKVEKAFQLFQEMKRNGIAPDVYVYTILIDSFCKAGLIEQARNWFDEMEKDGCAPNVVTYTALIHAYLKSRKVSKANEVYEMMLSKGCTPNIVMYTALIDGLCKAGKIEKASQIYKIMKKENVEIPDVDMHFRVVDGASNEPNVFTYGALVDGFCKAYQVKEARDLLKSMSVEGCEPNHVVYDALIDGCCKAGKLDEAQEVFTTMLECGYDPNVYTYSSLIDRLFKDKRLDLALKVLSKMLENSCAPNVVIYTEMIDGLCKVGKTDEAYKLMVMMEEKGCNPNVVTYTAMIDGFGKAGRVEKCLELLQQMSSKGCAPNFVTYRVLINHCCSTGLLDEAHKLLEEMKQTYWPRHVAGYRKVIEGFNREFIASLDLSFEISENDSVPVAPVYRVLIDNFIKAGRLEIALELNEELSSFSPFSAANQNIHITLIENLSLAHKADKAFELYAAMISRGGIPELSILVHLIKGLLRVNRWEEALQLLDSICQMEACRGSVLSWVLSCNESNERRWHRCRTRRNFALQSHNLMKPVSTSKLIPCGSAPQTINL</sequence>
<dbReference type="NCBIfam" id="TIGR00756">
    <property type="entry name" value="PPR"/>
    <property type="match status" value="13"/>
</dbReference>
<protein>
    <recommendedName>
        <fullName evidence="6">Pentatricopeptide repeat-containing protein</fullName>
    </recommendedName>
</protein>
<feature type="repeat" description="PPR" evidence="3">
    <location>
        <begin position="656"/>
        <end position="690"/>
    </location>
</feature>
<feature type="repeat" description="PPR" evidence="3">
    <location>
        <begin position="831"/>
        <end position="861"/>
    </location>
</feature>
<gene>
    <name evidence="4" type="ORF">POTOM_027587</name>
</gene>
<feature type="repeat" description="PPR" evidence="3">
    <location>
        <begin position="499"/>
        <end position="533"/>
    </location>
</feature>
<dbReference type="InterPro" id="IPR002885">
    <property type="entry name" value="PPR_rpt"/>
</dbReference>
<dbReference type="Pfam" id="PF12854">
    <property type="entry name" value="PPR_1"/>
    <property type="match status" value="2"/>
</dbReference>
<feature type="repeat" description="PPR" evidence="3">
    <location>
        <begin position="389"/>
        <end position="423"/>
    </location>
</feature>
<accession>A0A8X7ZH39</accession>
<dbReference type="PANTHER" id="PTHR47447:SF22">
    <property type="entry name" value="TETRATRICOPEPTIDE-LIKE HELICAL DOMAIN SUPERFAMILY"/>
    <property type="match status" value="1"/>
</dbReference>
<comment type="caution">
    <text evidence="4">The sequence shown here is derived from an EMBL/GenBank/DDBJ whole genome shotgun (WGS) entry which is preliminary data.</text>
</comment>
<dbReference type="OrthoDB" id="185373at2759"/>
<dbReference type="Pfam" id="PF01535">
    <property type="entry name" value="PPR"/>
    <property type="match status" value="2"/>
</dbReference>
<evidence type="ECO:0000313" key="4">
    <source>
        <dbReference type="EMBL" id="KAG6768660.1"/>
    </source>
</evidence>
<evidence type="ECO:0000256" key="3">
    <source>
        <dbReference type="PROSITE-ProRule" id="PRU00708"/>
    </source>
</evidence>
<feature type="repeat" description="PPR" evidence="3">
    <location>
        <begin position="319"/>
        <end position="353"/>
    </location>
</feature>
<feature type="repeat" description="PPR" evidence="3">
    <location>
        <begin position="761"/>
        <end position="795"/>
    </location>
</feature>
<keyword evidence="5" id="KW-1185">Reference proteome</keyword>
<organism evidence="4 5">
    <name type="scientific">Populus tomentosa</name>
    <name type="common">Chinese white poplar</name>
    <dbReference type="NCBI Taxonomy" id="118781"/>
    <lineage>
        <taxon>Eukaryota</taxon>
        <taxon>Viridiplantae</taxon>
        <taxon>Streptophyta</taxon>
        <taxon>Embryophyta</taxon>
        <taxon>Tracheophyta</taxon>
        <taxon>Spermatophyta</taxon>
        <taxon>Magnoliopsida</taxon>
        <taxon>eudicotyledons</taxon>
        <taxon>Gunneridae</taxon>
        <taxon>Pentapetalae</taxon>
        <taxon>rosids</taxon>
        <taxon>fabids</taxon>
        <taxon>Malpighiales</taxon>
        <taxon>Salicaceae</taxon>
        <taxon>Saliceae</taxon>
        <taxon>Populus</taxon>
    </lineage>
</organism>
<evidence type="ECO:0000313" key="5">
    <source>
        <dbReference type="Proteomes" id="UP000886885"/>
    </source>
</evidence>
<feature type="repeat" description="PPR" evidence="3">
    <location>
        <begin position="604"/>
        <end position="638"/>
    </location>
</feature>
<feature type="repeat" description="PPR" evidence="3">
    <location>
        <begin position="796"/>
        <end position="830"/>
    </location>
</feature>
<evidence type="ECO:0000256" key="2">
    <source>
        <dbReference type="ARBA" id="ARBA00022737"/>
    </source>
</evidence>
<reference evidence="4" key="1">
    <citation type="journal article" date="2020" name="bioRxiv">
        <title>Hybrid origin of Populus tomentosa Carr. identified through genome sequencing and phylogenomic analysis.</title>
        <authorList>
            <person name="An X."/>
            <person name="Gao K."/>
            <person name="Chen Z."/>
            <person name="Li J."/>
            <person name="Yang X."/>
            <person name="Yang X."/>
            <person name="Zhou J."/>
            <person name="Guo T."/>
            <person name="Zhao T."/>
            <person name="Huang S."/>
            <person name="Miao D."/>
            <person name="Khan W.U."/>
            <person name="Rao P."/>
            <person name="Ye M."/>
            <person name="Lei B."/>
            <person name="Liao W."/>
            <person name="Wang J."/>
            <person name="Ji L."/>
            <person name="Li Y."/>
            <person name="Guo B."/>
            <person name="Mustafa N.S."/>
            <person name="Li S."/>
            <person name="Yun Q."/>
            <person name="Keller S.R."/>
            <person name="Mao J."/>
            <person name="Zhang R."/>
            <person name="Strauss S.H."/>
        </authorList>
    </citation>
    <scope>NUCLEOTIDE SEQUENCE</scope>
    <source>
        <strain evidence="4">GM15</strain>
        <tissue evidence="4">Leaf</tissue>
    </source>
</reference>
<feature type="repeat" description="PPR" evidence="3">
    <location>
        <begin position="691"/>
        <end position="725"/>
    </location>
</feature>
<dbReference type="PROSITE" id="PS51375">
    <property type="entry name" value="PPR"/>
    <property type="match status" value="16"/>
</dbReference>
<dbReference type="Pfam" id="PF13812">
    <property type="entry name" value="PPR_3"/>
    <property type="match status" value="2"/>
</dbReference>
<feature type="repeat" description="PPR" evidence="3">
    <location>
        <begin position="354"/>
        <end position="388"/>
    </location>
</feature>
<dbReference type="Proteomes" id="UP000886885">
    <property type="component" value="Chromosome 7A"/>
</dbReference>
<keyword evidence="2" id="KW-0677">Repeat</keyword>
<feature type="repeat" description="PPR" evidence="3">
    <location>
        <begin position="252"/>
        <end position="286"/>
    </location>
</feature>
<feature type="repeat" description="PPR" evidence="3">
    <location>
        <begin position="534"/>
        <end position="568"/>
    </location>
</feature>
<dbReference type="Pfam" id="PF13041">
    <property type="entry name" value="PPR_2"/>
    <property type="match status" value="5"/>
</dbReference>
<feature type="repeat" description="PPR" evidence="3">
    <location>
        <begin position="217"/>
        <end position="251"/>
    </location>
</feature>
<feature type="repeat" description="PPR" evidence="3">
    <location>
        <begin position="569"/>
        <end position="603"/>
    </location>
</feature>
<feature type="repeat" description="PPR" evidence="3">
    <location>
        <begin position="726"/>
        <end position="760"/>
    </location>
</feature>
<proteinExistence type="inferred from homology"/>
<dbReference type="AlphaFoldDB" id="A0A8X7ZH39"/>
<dbReference type="EMBL" id="JAAWWB010000013">
    <property type="protein sequence ID" value="KAG6768660.1"/>
    <property type="molecule type" value="Genomic_DNA"/>
</dbReference>
<evidence type="ECO:0000256" key="1">
    <source>
        <dbReference type="ARBA" id="ARBA00007626"/>
    </source>
</evidence>
<feature type="repeat" description="PPR" evidence="3">
    <location>
        <begin position="464"/>
        <end position="498"/>
    </location>
</feature>
<name>A0A8X7ZH39_POPTO</name>